<evidence type="ECO:0000313" key="9">
    <source>
        <dbReference type="EMBL" id="PFG16343.1"/>
    </source>
</evidence>
<dbReference type="Pfam" id="PF13091">
    <property type="entry name" value="PLDc_2"/>
    <property type="match status" value="2"/>
</dbReference>
<dbReference type="PANTHER" id="PTHR43856:SF1">
    <property type="entry name" value="MITOCHONDRIAL CARDIOLIPIN HYDROLASE"/>
    <property type="match status" value="1"/>
</dbReference>
<dbReference type="GO" id="GO:0016891">
    <property type="term" value="F:RNA endonuclease activity producing 5'-phosphomonoesters, hydrolytic mechanism"/>
    <property type="evidence" value="ECO:0007669"/>
    <property type="project" value="TreeGrafter"/>
</dbReference>
<comment type="catalytic activity">
    <reaction evidence="1">
        <text>a 1,2-diacyl-sn-glycero-3-phosphocholine + H2O = a 1,2-diacyl-sn-glycero-3-phosphate + choline + H(+)</text>
        <dbReference type="Rhea" id="RHEA:14445"/>
        <dbReference type="ChEBI" id="CHEBI:15354"/>
        <dbReference type="ChEBI" id="CHEBI:15377"/>
        <dbReference type="ChEBI" id="CHEBI:15378"/>
        <dbReference type="ChEBI" id="CHEBI:57643"/>
        <dbReference type="ChEBI" id="CHEBI:58608"/>
        <dbReference type="EC" id="3.1.4.4"/>
    </reaction>
</comment>
<organism evidence="9 10">
    <name type="scientific">Propionicimonas paludicola</name>
    <dbReference type="NCBI Taxonomy" id="185243"/>
    <lineage>
        <taxon>Bacteria</taxon>
        <taxon>Bacillati</taxon>
        <taxon>Actinomycetota</taxon>
        <taxon>Actinomycetes</taxon>
        <taxon>Propionibacteriales</taxon>
        <taxon>Nocardioidaceae</taxon>
        <taxon>Propionicimonas</taxon>
    </lineage>
</organism>
<dbReference type="SMART" id="SM00155">
    <property type="entry name" value="PLDc"/>
    <property type="match status" value="2"/>
</dbReference>
<evidence type="ECO:0000256" key="4">
    <source>
        <dbReference type="ARBA" id="ARBA00022801"/>
    </source>
</evidence>
<evidence type="ECO:0000256" key="3">
    <source>
        <dbReference type="ARBA" id="ARBA00012027"/>
    </source>
</evidence>
<dbReference type="GO" id="GO:0006793">
    <property type="term" value="P:phosphorus metabolic process"/>
    <property type="evidence" value="ECO:0007669"/>
    <property type="project" value="UniProtKB-ARBA"/>
</dbReference>
<dbReference type="PROSITE" id="PS50035">
    <property type="entry name" value="PLD"/>
    <property type="match status" value="1"/>
</dbReference>
<keyword evidence="5" id="KW-0442">Lipid degradation</keyword>
<keyword evidence="6" id="KW-0443">Lipid metabolism</keyword>
<evidence type="ECO:0000256" key="7">
    <source>
        <dbReference type="SAM" id="SignalP"/>
    </source>
</evidence>
<evidence type="ECO:0000256" key="2">
    <source>
        <dbReference type="ARBA" id="ARBA00008664"/>
    </source>
</evidence>
<reference evidence="9 10" key="1">
    <citation type="submission" date="2017-10" db="EMBL/GenBank/DDBJ databases">
        <title>Sequencing the genomes of 1000 actinobacteria strains.</title>
        <authorList>
            <person name="Klenk H.-P."/>
        </authorList>
    </citation>
    <scope>NUCLEOTIDE SEQUENCE [LARGE SCALE GENOMIC DNA]</scope>
    <source>
        <strain evidence="9 10">DSM 15597</strain>
    </source>
</reference>
<evidence type="ECO:0000256" key="6">
    <source>
        <dbReference type="ARBA" id="ARBA00023098"/>
    </source>
</evidence>
<feature type="signal peptide" evidence="7">
    <location>
        <begin position="1"/>
        <end position="29"/>
    </location>
</feature>
<proteinExistence type="inferred from homology"/>
<dbReference type="InterPro" id="IPR051406">
    <property type="entry name" value="PLD_domain"/>
</dbReference>
<dbReference type="EMBL" id="PDJC01000001">
    <property type="protein sequence ID" value="PFG16343.1"/>
    <property type="molecule type" value="Genomic_DNA"/>
</dbReference>
<keyword evidence="10" id="KW-1185">Reference proteome</keyword>
<dbReference type="InterPro" id="IPR001736">
    <property type="entry name" value="PLipase_D/transphosphatidylase"/>
</dbReference>
<dbReference type="InterPro" id="IPR025202">
    <property type="entry name" value="PLD-like_dom"/>
</dbReference>
<dbReference type="GO" id="GO:0016042">
    <property type="term" value="P:lipid catabolic process"/>
    <property type="evidence" value="ECO:0007669"/>
    <property type="project" value="UniProtKB-KW"/>
</dbReference>
<gene>
    <name evidence="9" type="ORF">ATK74_0879</name>
</gene>
<protein>
    <recommendedName>
        <fullName evidence="3">phospholipase D</fullName>
        <ecNumber evidence="3">3.1.4.4</ecNumber>
    </recommendedName>
</protein>
<dbReference type="PANTHER" id="PTHR43856">
    <property type="entry name" value="CARDIOLIPIN HYDROLASE"/>
    <property type="match status" value="1"/>
</dbReference>
<dbReference type="RefSeq" id="WP_169923733.1">
    <property type="nucleotide sequence ID" value="NZ_PDJC01000001.1"/>
</dbReference>
<evidence type="ECO:0000259" key="8">
    <source>
        <dbReference type="PROSITE" id="PS50035"/>
    </source>
</evidence>
<evidence type="ECO:0000256" key="5">
    <source>
        <dbReference type="ARBA" id="ARBA00022963"/>
    </source>
</evidence>
<feature type="chain" id="PRO_5012812067" description="phospholipase D" evidence="7">
    <location>
        <begin position="30"/>
        <end position="388"/>
    </location>
</feature>
<dbReference type="GO" id="GO:0004630">
    <property type="term" value="F:phospholipase D activity"/>
    <property type="evidence" value="ECO:0007669"/>
    <property type="project" value="UniProtKB-EC"/>
</dbReference>
<accession>A0A2A9CPM7</accession>
<dbReference type="EC" id="3.1.4.4" evidence="3"/>
<name>A0A2A9CPM7_9ACTN</name>
<comment type="similarity">
    <text evidence="2">Belongs to the phospholipase D family.</text>
</comment>
<evidence type="ECO:0000313" key="10">
    <source>
        <dbReference type="Proteomes" id="UP000226079"/>
    </source>
</evidence>
<dbReference type="AlphaFoldDB" id="A0A2A9CPM7"/>
<evidence type="ECO:0000256" key="1">
    <source>
        <dbReference type="ARBA" id="ARBA00000798"/>
    </source>
</evidence>
<keyword evidence="4" id="KW-0378">Hydrolase</keyword>
<dbReference type="Gene3D" id="3.30.870.10">
    <property type="entry name" value="Endonuclease Chain A"/>
    <property type="match status" value="2"/>
</dbReference>
<keyword evidence="7" id="KW-0732">Signal</keyword>
<dbReference type="Proteomes" id="UP000226079">
    <property type="component" value="Unassembled WGS sequence"/>
</dbReference>
<sequence>MMIRRTLTAALGAVVLLTSAMLPALPAEASETQVTVGSRQVEVTFNNPISAGGADWAHHDKLRRLIADAPAGAEIRLGIYYLTRDNIVDSLRDAVARGVSVYVVADGTSSHRTAQLRALATLLDSRMRICGTGTSGGCLSNASGGLMHAKYMLISQTKDNQGTSRSNVVWVSSANLTTPSGAEQFNNSVTIYDDESLYDGYMSQVWNPMWAGTRNYPGNDYYVASMPRGYFGSSASNSTVFVSPEQNTDLVANRLDNISPDSNCRIRVMQASFSDSRSAVADKLVSLKAGGCKVWIMVGDGDAMGDGNLAKFKRAGISVHKGAIHDKVILVSEGANNAHTWVLVGSHNLTESALRDQDNILMRLQDSKPLYDAYYAHFNDAYNNYPSA</sequence>
<dbReference type="SUPFAM" id="SSF56024">
    <property type="entry name" value="Phospholipase D/nuclease"/>
    <property type="match status" value="2"/>
</dbReference>
<comment type="caution">
    <text evidence="9">The sequence shown here is derived from an EMBL/GenBank/DDBJ whole genome shotgun (WGS) entry which is preliminary data.</text>
</comment>
<feature type="domain" description="PLD phosphodiesterase" evidence="8">
    <location>
        <begin position="320"/>
        <end position="353"/>
    </location>
</feature>